<organism evidence="1 2">
    <name type="scientific">Potamilus streckersoni</name>
    <dbReference type="NCBI Taxonomy" id="2493646"/>
    <lineage>
        <taxon>Eukaryota</taxon>
        <taxon>Metazoa</taxon>
        <taxon>Spiralia</taxon>
        <taxon>Lophotrochozoa</taxon>
        <taxon>Mollusca</taxon>
        <taxon>Bivalvia</taxon>
        <taxon>Autobranchia</taxon>
        <taxon>Heteroconchia</taxon>
        <taxon>Palaeoheterodonta</taxon>
        <taxon>Unionida</taxon>
        <taxon>Unionoidea</taxon>
        <taxon>Unionidae</taxon>
        <taxon>Ambleminae</taxon>
        <taxon>Lampsilini</taxon>
        <taxon>Potamilus</taxon>
    </lineage>
</organism>
<dbReference type="Gene3D" id="3.40.50.300">
    <property type="entry name" value="P-loop containing nucleotide triphosphate hydrolases"/>
    <property type="match status" value="1"/>
</dbReference>
<proteinExistence type="predicted"/>
<reference evidence="1" key="1">
    <citation type="journal article" date="2021" name="Genome Biol. Evol.">
        <title>A High-Quality Reference Genome for a Parasitic Bivalve with Doubly Uniparental Inheritance (Bivalvia: Unionida).</title>
        <authorList>
            <person name="Smith C.H."/>
        </authorList>
    </citation>
    <scope>NUCLEOTIDE SEQUENCE</scope>
    <source>
        <strain evidence="1">CHS0354</strain>
    </source>
</reference>
<accession>A0AAE0VRV2</accession>
<gene>
    <name evidence="1" type="ORF">CHS0354_019768</name>
</gene>
<evidence type="ECO:0000313" key="2">
    <source>
        <dbReference type="Proteomes" id="UP001195483"/>
    </source>
</evidence>
<keyword evidence="2" id="KW-1185">Reference proteome</keyword>
<protein>
    <recommendedName>
        <fullName evidence="3">Sulfotransferase domain-containing protein</fullName>
    </recommendedName>
</protein>
<dbReference type="PANTHER" id="PTHR33844">
    <property type="entry name" value="SULFOTRANSFER_1 DOMAIN-CONTAINING PROTEIN"/>
    <property type="match status" value="1"/>
</dbReference>
<dbReference type="EMBL" id="JAEAOA010001201">
    <property type="protein sequence ID" value="KAK3587879.1"/>
    <property type="molecule type" value="Genomic_DNA"/>
</dbReference>
<comment type="caution">
    <text evidence="1">The sequence shown here is derived from an EMBL/GenBank/DDBJ whole genome shotgun (WGS) entry which is preliminary data.</text>
</comment>
<reference evidence="1" key="2">
    <citation type="journal article" date="2021" name="Genome Biol. Evol.">
        <title>Developing a high-quality reference genome for a parasitic bivalve with doubly uniparental inheritance (Bivalvia: Unionida).</title>
        <authorList>
            <person name="Smith C.H."/>
        </authorList>
    </citation>
    <scope>NUCLEOTIDE SEQUENCE</scope>
    <source>
        <strain evidence="1">CHS0354</strain>
        <tissue evidence="1">Mantle</tissue>
    </source>
</reference>
<dbReference type="Proteomes" id="UP001195483">
    <property type="component" value="Unassembled WGS sequence"/>
</dbReference>
<reference evidence="1" key="3">
    <citation type="submission" date="2023-05" db="EMBL/GenBank/DDBJ databases">
        <authorList>
            <person name="Smith C.H."/>
        </authorList>
    </citation>
    <scope>NUCLEOTIDE SEQUENCE</scope>
    <source>
        <strain evidence="1">CHS0354</strain>
        <tissue evidence="1">Mantle</tissue>
    </source>
</reference>
<dbReference type="InterPro" id="IPR027417">
    <property type="entry name" value="P-loop_NTPase"/>
</dbReference>
<dbReference type="SUPFAM" id="SSF52540">
    <property type="entry name" value="P-loop containing nucleoside triphosphate hydrolases"/>
    <property type="match status" value="1"/>
</dbReference>
<name>A0AAE0VRV2_9BIVA</name>
<evidence type="ECO:0008006" key="3">
    <source>
        <dbReference type="Google" id="ProtNLM"/>
    </source>
</evidence>
<sequence>MDAKAENNNLENISKVLNKVRDYFILVFTYIVYKTTRSIVTAFQKFTWGVTGVEKTRRDARKGLNFKQSAHVQEIFWRRKIYNLEIADCSDFITFHKCFKPPSYVLQPNISLYCMSKEEALFIEVDERCNVYDSHDYRSLYMSQFFNAKRIITMPLASFHKIAQDLGSPKIPVIWLSGTGRCGSTLLSRVFGAVPGCMVLEDPDALTNLAFLNKLNQFPDGEYDQLLISAVRLLCKPDDRASMFVIRARPCCIVQIHKIHEFFPNVSHVFAYRNSLKTVSSFMGIINESSALKILRTFVDNTLMATIFPCIRRFLYNRFCYVLERDTNEIKISDLTTFGIITHSWALCLSRMSEAAEKGMTILSILYEESIRNPRRTCTVLFERLRIRTQYLMNAVEAFKEDSRSEDFTTSFISNESRRTLPSELLAEADGILKKYNLPKLGERFEMPGLLSIEPPFAKTPSRDTLL</sequence>
<dbReference type="PANTHER" id="PTHR33844:SF1">
    <property type="entry name" value="SULFOTRANSFERASE DOMAIN-CONTAINING PROTEIN"/>
    <property type="match status" value="1"/>
</dbReference>
<dbReference type="AlphaFoldDB" id="A0AAE0VRV2"/>
<evidence type="ECO:0000313" key="1">
    <source>
        <dbReference type="EMBL" id="KAK3587879.1"/>
    </source>
</evidence>